<accession>A0A411WZR0</accession>
<evidence type="ECO:0000256" key="2">
    <source>
        <dbReference type="ARBA" id="ARBA00011233"/>
    </source>
</evidence>
<evidence type="ECO:0000256" key="8">
    <source>
        <dbReference type="ARBA" id="ARBA00023114"/>
    </source>
</evidence>
<dbReference type="InterPro" id="IPR050298">
    <property type="entry name" value="Gram-neg_bact_OMP"/>
</dbReference>
<evidence type="ECO:0000256" key="4">
    <source>
        <dbReference type="ARBA" id="ARBA00022452"/>
    </source>
</evidence>
<keyword evidence="9" id="KW-0472">Membrane</keyword>
<evidence type="ECO:0000259" key="12">
    <source>
        <dbReference type="Pfam" id="PF13609"/>
    </source>
</evidence>
<dbReference type="Gene3D" id="2.40.160.10">
    <property type="entry name" value="Porin"/>
    <property type="match status" value="1"/>
</dbReference>
<reference evidence="13" key="1">
    <citation type="journal article" date="2014" name="Int. J. Syst. Evol. Microbiol.">
        <title>Complete genome sequence of Corynebacterium casei LMG S-19264T (=DSM 44701T), isolated from a smear-ripened cheese.</title>
        <authorList>
            <consortium name="US DOE Joint Genome Institute (JGI-PGF)"/>
            <person name="Walter F."/>
            <person name="Albersmeier A."/>
            <person name="Kalinowski J."/>
            <person name="Ruckert C."/>
        </authorList>
    </citation>
    <scope>NUCLEOTIDE SEQUENCE</scope>
    <source>
        <strain evidence="13">KCTC 12343</strain>
    </source>
</reference>
<dbReference type="AlphaFoldDB" id="A0A411WZR0"/>
<evidence type="ECO:0000313" key="16">
    <source>
        <dbReference type="Proteomes" id="UP000628442"/>
    </source>
</evidence>
<gene>
    <name evidence="14" type="ORF">EYF70_15980</name>
    <name evidence="13" type="ORF">GCM10007387_48040</name>
</gene>
<feature type="domain" description="Porin" evidence="12">
    <location>
        <begin position="10"/>
        <end position="341"/>
    </location>
</feature>
<keyword evidence="3" id="KW-0813">Transport</keyword>
<proteinExistence type="predicted"/>
<dbReference type="OrthoDB" id="8576858at2"/>
<dbReference type="EMBL" id="CP036401">
    <property type="protein sequence ID" value="QBI02183.1"/>
    <property type="molecule type" value="Genomic_DNA"/>
</dbReference>
<keyword evidence="10" id="KW-0998">Cell outer membrane</keyword>
<dbReference type="PANTHER" id="PTHR34501:SF9">
    <property type="entry name" value="MAJOR OUTER MEMBRANE PROTEIN P.IA"/>
    <property type="match status" value="1"/>
</dbReference>
<protein>
    <submittedName>
        <fullName evidence="13">Porin</fullName>
    </submittedName>
</protein>
<reference evidence="14 15" key="2">
    <citation type="submission" date="2019-02" db="EMBL/GenBank/DDBJ databases">
        <title>Draft Genome Sequences of Six Type Strains of the Genus Massilia.</title>
        <authorList>
            <person name="Miess H."/>
            <person name="Frediansyhah A."/>
            <person name="Gross H."/>
        </authorList>
    </citation>
    <scope>NUCLEOTIDE SEQUENCE [LARGE SCALE GENOMIC DNA]</scope>
    <source>
        <strain evidence="14 15">DSM 17472</strain>
    </source>
</reference>
<feature type="signal peptide" evidence="11">
    <location>
        <begin position="1"/>
        <end position="24"/>
    </location>
</feature>
<comment type="subunit">
    <text evidence="2">Homotrimer.</text>
</comment>
<keyword evidence="4" id="KW-1134">Transmembrane beta strand</keyword>
<evidence type="ECO:0000256" key="7">
    <source>
        <dbReference type="ARBA" id="ARBA00023065"/>
    </source>
</evidence>
<evidence type="ECO:0000256" key="1">
    <source>
        <dbReference type="ARBA" id="ARBA00004571"/>
    </source>
</evidence>
<comment type="subcellular location">
    <subcellularLocation>
        <location evidence="1">Cell outer membrane</location>
        <topology evidence="1">Multi-pass membrane protein</topology>
    </subcellularLocation>
</comment>
<keyword evidence="7" id="KW-0406">Ion transport</keyword>
<dbReference type="PANTHER" id="PTHR34501">
    <property type="entry name" value="PROTEIN YDDL-RELATED"/>
    <property type="match status" value="1"/>
</dbReference>
<dbReference type="RefSeq" id="WP_131146298.1">
    <property type="nucleotide sequence ID" value="NZ_BMWV01000013.1"/>
</dbReference>
<evidence type="ECO:0000313" key="15">
    <source>
        <dbReference type="Proteomes" id="UP000292307"/>
    </source>
</evidence>
<evidence type="ECO:0000256" key="5">
    <source>
        <dbReference type="ARBA" id="ARBA00022692"/>
    </source>
</evidence>
<evidence type="ECO:0000256" key="11">
    <source>
        <dbReference type="SAM" id="SignalP"/>
    </source>
</evidence>
<keyword evidence="5" id="KW-0812">Transmembrane</keyword>
<organism evidence="13 16">
    <name type="scientific">Pseudoduganella albidiflava</name>
    <dbReference type="NCBI Taxonomy" id="321983"/>
    <lineage>
        <taxon>Bacteria</taxon>
        <taxon>Pseudomonadati</taxon>
        <taxon>Pseudomonadota</taxon>
        <taxon>Betaproteobacteria</taxon>
        <taxon>Burkholderiales</taxon>
        <taxon>Oxalobacteraceae</taxon>
        <taxon>Telluria group</taxon>
        <taxon>Pseudoduganella</taxon>
    </lineage>
</organism>
<dbReference type="EMBL" id="BMWV01000013">
    <property type="protein sequence ID" value="GGY59898.1"/>
    <property type="molecule type" value="Genomic_DNA"/>
</dbReference>
<name>A0A411WZR0_9BURK</name>
<keyword evidence="8" id="KW-0626">Porin</keyword>
<keyword evidence="15" id="KW-1185">Reference proteome</keyword>
<dbReference type="CDD" id="cd00342">
    <property type="entry name" value="gram_neg_porins"/>
    <property type="match status" value="1"/>
</dbReference>
<dbReference type="InterPro" id="IPR033900">
    <property type="entry name" value="Gram_neg_porin_domain"/>
</dbReference>
<dbReference type="SUPFAM" id="SSF56935">
    <property type="entry name" value="Porins"/>
    <property type="match status" value="1"/>
</dbReference>
<dbReference type="GO" id="GO:0006811">
    <property type="term" value="P:monoatomic ion transport"/>
    <property type="evidence" value="ECO:0007669"/>
    <property type="project" value="UniProtKB-KW"/>
</dbReference>
<dbReference type="GO" id="GO:0009279">
    <property type="term" value="C:cell outer membrane"/>
    <property type="evidence" value="ECO:0007669"/>
    <property type="project" value="UniProtKB-SubCell"/>
</dbReference>
<dbReference type="InterPro" id="IPR023614">
    <property type="entry name" value="Porin_dom_sf"/>
</dbReference>
<reference evidence="13" key="3">
    <citation type="submission" date="2022-12" db="EMBL/GenBank/DDBJ databases">
        <authorList>
            <person name="Sun Q."/>
            <person name="Kim S."/>
        </authorList>
    </citation>
    <scope>NUCLEOTIDE SEQUENCE</scope>
    <source>
        <strain evidence="13">KCTC 12343</strain>
    </source>
</reference>
<evidence type="ECO:0000313" key="13">
    <source>
        <dbReference type="EMBL" id="GGY59898.1"/>
    </source>
</evidence>
<evidence type="ECO:0000313" key="14">
    <source>
        <dbReference type="EMBL" id="QBI02183.1"/>
    </source>
</evidence>
<dbReference type="Pfam" id="PF13609">
    <property type="entry name" value="Porin_4"/>
    <property type="match status" value="1"/>
</dbReference>
<dbReference type="Proteomes" id="UP000628442">
    <property type="component" value="Unassembled WGS sequence"/>
</dbReference>
<evidence type="ECO:0000256" key="6">
    <source>
        <dbReference type="ARBA" id="ARBA00022729"/>
    </source>
</evidence>
<keyword evidence="6 11" id="KW-0732">Signal</keyword>
<dbReference type="GO" id="GO:0046930">
    <property type="term" value="C:pore complex"/>
    <property type="evidence" value="ECO:0007669"/>
    <property type="project" value="UniProtKB-KW"/>
</dbReference>
<evidence type="ECO:0000256" key="10">
    <source>
        <dbReference type="ARBA" id="ARBA00023237"/>
    </source>
</evidence>
<dbReference type="GO" id="GO:0015288">
    <property type="term" value="F:porin activity"/>
    <property type="evidence" value="ECO:0007669"/>
    <property type="project" value="UniProtKB-KW"/>
</dbReference>
<dbReference type="Proteomes" id="UP000292307">
    <property type="component" value="Chromosome"/>
</dbReference>
<evidence type="ECO:0000256" key="3">
    <source>
        <dbReference type="ARBA" id="ARBA00022448"/>
    </source>
</evidence>
<evidence type="ECO:0000256" key="9">
    <source>
        <dbReference type="ARBA" id="ARBA00023136"/>
    </source>
</evidence>
<sequence>MKGKRLSAWAIACPIFACPALAWAQGVTLYGNFDQYIGHIRSSNGAHITGLNDGALLRSRLGVRGTEALGDGMELKFNLEAGLNADSGSAADGKRLFDRQAWIGIATKAGEWRAGRQNTEIFLIGNAIDYTDRTTFGSVINNFGVPSRFDNDISYRSPRIGGASVVLHYALPENGAANQTPRGNRALVQFAVDYTREQWRFGYAGLQASPNDVTATVREKIRYHNVYANYRYGKGTLYAVFVRTNNATANANGNTAGSILSNVASPDNHFAGTDRNAGRYYNMWQLSADYRIAANLRVGALYGVIRDTSGGDAGARGASIGGFYDLSRRTLLYGIAARMKNAPNAGFRFGGSGAPSANLAGDDVNGRRLTGLQAGVVHKF</sequence>
<feature type="chain" id="PRO_5044601764" evidence="11">
    <location>
        <begin position="25"/>
        <end position="380"/>
    </location>
</feature>